<name>A0AAE4Y834_9RHOB</name>
<dbReference type="EMBL" id="JAABNR010000004">
    <property type="protein sequence ID" value="NBZ86904.1"/>
    <property type="molecule type" value="Genomic_DNA"/>
</dbReference>
<proteinExistence type="predicted"/>
<feature type="transmembrane region" description="Helical" evidence="1">
    <location>
        <begin position="234"/>
        <end position="253"/>
    </location>
</feature>
<dbReference type="AlphaFoldDB" id="A0AAE4Y834"/>
<protein>
    <submittedName>
        <fullName evidence="3">DUF4178 domain-containing protein</fullName>
    </submittedName>
</protein>
<dbReference type="InterPro" id="IPR025235">
    <property type="entry name" value="DUF4178"/>
</dbReference>
<sequence>MRAEVAEVACPNCGVGLKALGGGRVVIQVCTHCGSALDAVDNFRLLKTHAELPRPDTPLKLGDKGRIQGVDWVVIGILGWSEAKRWTWTDHQLYSPSHGYAWLTLEEGHLIFSRAWRGAMSPTWMTERGIETAEKPPEIAARGQSYRYYETTDAKVTFAEGEFSWAVMVGDRSKTLSFMSTDAMLTLDQGPEREVEISTYPPQAETWASFGIKAAAPLRVHPLQPRRVWRDERFLSGLGAVATLVATLAWGVLQSQGNWVEPRVLPKAGGLEVEAELPITTTTGVVELRIRTDVYNAWAGIETEVTDPSGTVLFQNAREVGYYAGIEDGESWSEGSQVTSIYFRPTEAGDYGLSLSVPEGGAGEGAGGPSLSRPSLTVYEGRAASMWMLMALVLSALMAGLPLIRDWLHNRARWRGSDWSDD</sequence>
<evidence type="ECO:0000256" key="1">
    <source>
        <dbReference type="SAM" id="Phobius"/>
    </source>
</evidence>
<organism evidence="3 4">
    <name type="scientific">Stagnihabitans tardus</name>
    <dbReference type="NCBI Taxonomy" id="2699202"/>
    <lineage>
        <taxon>Bacteria</taxon>
        <taxon>Pseudomonadati</taxon>
        <taxon>Pseudomonadota</taxon>
        <taxon>Alphaproteobacteria</taxon>
        <taxon>Rhodobacterales</taxon>
        <taxon>Paracoccaceae</taxon>
        <taxon>Stagnihabitans</taxon>
    </lineage>
</organism>
<accession>A0AAE4Y834</accession>
<dbReference type="RefSeq" id="WP_168773723.1">
    <property type="nucleotide sequence ID" value="NZ_JAABNR010000004.1"/>
</dbReference>
<keyword evidence="1" id="KW-0472">Membrane</keyword>
<keyword evidence="1" id="KW-1133">Transmembrane helix</keyword>
<evidence type="ECO:0000313" key="4">
    <source>
        <dbReference type="Proteomes" id="UP001193501"/>
    </source>
</evidence>
<evidence type="ECO:0000313" key="3">
    <source>
        <dbReference type="EMBL" id="NBZ86904.1"/>
    </source>
</evidence>
<dbReference type="Proteomes" id="UP001193501">
    <property type="component" value="Unassembled WGS sequence"/>
</dbReference>
<feature type="domain" description="DUF4178" evidence="2">
    <location>
        <begin position="60"/>
        <end position="198"/>
    </location>
</feature>
<reference evidence="3" key="1">
    <citation type="submission" date="2020-01" db="EMBL/GenBank/DDBJ databases">
        <authorList>
            <person name="Chen W.-M."/>
        </authorList>
    </citation>
    <scope>NUCLEOTIDE SEQUENCE</scope>
    <source>
        <strain evidence="3">CYK-10</strain>
    </source>
</reference>
<keyword evidence="4" id="KW-1185">Reference proteome</keyword>
<feature type="transmembrane region" description="Helical" evidence="1">
    <location>
        <begin position="384"/>
        <end position="404"/>
    </location>
</feature>
<keyword evidence="1" id="KW-0812">Transmembrane</keyword>
<evidence type="ECO:0000259" key="2">
    <source>
        <dbReference type="Pfam" id="PF13785"/>
    </source>
</evidence>
<gene>
    <name evidence="3" type="ORF">GV832_04865</name>
</gene>
<dbReference type="Pfam" id="PF13785">
    <property type="entry name" value="DUF4178"/>
    <property type="match status" value="1"/>
</dbReference>
<comment type="caution">
    <text evidence="3">The sequence shown here is derived from an EMBL/GenBank/DDBJ whole genome shotgun (WGS) entry which is preliminary data.</text>
</comment>